<dbReference type="Proteomes" id="UP000466848">
    <property type="component" value="Chromosome"/>
</dbReference>
<keyword evidence="3" id="KW-1185">Reference proteome</keyword>
<proteinExistence type="predicted"/>
<dbReference type="InterPro" id="IPR010690">
    <property type="entry name" value="YqfD"/>
</dbReference>
<dbReference type="KEGG" id="abut:Ami103574_07900"/>
<evidence type="ECO:0000256" key="1">
    <source>
        <dbReference type="SAM" id="Phobius"/>
    </source>
</evidence>
<dbReference type="EMBL" id="CP048649">
    <property type="protein sequence ID" value="QIB69251.1"/>
    <property type="molecule type" value="Genomic_DNA"/>
</dbReference>
<feature type="transmembrane region" description="Helical" evidence="1">
    <location>
        <begin position="91"/>
        <end position="109"/>
    </location>
</feature>
<dbReference type="AlphaFoldDB" id="A0A858BTC1"/>
<keyword evidence="1" id="KW-0472">Membrane</keyword>
<keyword evidence="1" id="KW-1133">Transmembrane helix</keyword>
<name>A0A858BTC1_9FIRM</name>
<protein>
    <submittedName>
        <fullName evidence="2">Sporulation protein YqfD</fullName>
    </submittedName>
</protein>
<keyword evidence="1" id="KW-0812">Transmembrane</keyword>
<gene>
    <name evidence="2" type="ORF">Ami103574_07900</name>
</gene>
<evidence type="ECO:0000313" key="2">
    <source>
        <dbReference type="EMBL" id="QIB69251.1"/>
    </source>
</evidence>
<reference evidence="2 3" key="1">
    <citation type="submission" date="2020-02" db="EMBL/GenBank/DDBJ databases">
        <authorList>
            <person name="Kim Y.B."/>
            <person name="Roh S.W."/>
        </authorList>
    </citation>
    <scope>NUCLEOTIDE SEQUENCE [LARGE SCALE GENOMIC DNA]</scope>
    <source>
        <strain evidence="2 3">DSM 103574</strain>
    </source>
</reference>
<accession>A0A858BTC1</accession>
<evidence type="ECO:0000313" key="3">
    <source>
        <dbReference type="Proteomes" id="UP000466848"/>
    </source>
</evidence>
<organism evidence="2 3">
    <name type="scientific">Aminipila butyrica</name>
    <dbReference type="NCBI Taxonomy" id="433296"/>
    <lineage>
        <taxon>Bacteria</taxon>
        <taxon>Bacillati</taxon>
        <taxon>Bacillota</taxon>
        <taxon>Clostridia</taxon>
        <taxon>Peptostreptococcales</taxon>
        <taxon>Anaerovoracaceae</taxon>
        <taxon>Aminipila</taxon>
    </lineage>
</organism>
<dbReference type="Pfam" id="PF06898">
    <property type="entry name" value="YqfD"/>
    <property type="match status" value="1"/>
</dbReference>
<sequence length="410" mass="47286">MKSNQSSFMEHWLLIRIEGFKQQELLSQCMKKNIPLRQIKIKNNIELTMRVRQEDFDLVKKLGKNKYRFTVLSEGGYIPLLSGLLANKARILGIAIFLFIVYFQTLFVSEIRIEGYEGFTEREVRQCLRDGGMFEGSRKSMDLEKLKLYLYDKLDNVAFVGINMKGCLAEVRIVEGTINLEKVDKSAPCHIVADREGYVERVTPIEGIRAVDTGDYVNKGDILIAGNIPIQSTTYGQPENSLTERYVHAEGKVTARIPYWFVYNQSAYERVKKPTGKFFYTFQVQLGEKTLSTEEIYQPYEVSVKEELKTVKGLRPFPFSFSVAKVNEVELFSRERSREEMEKQVNKLIRQEIKEKLPKNTQILNKSLYFTNKKNIIEVAVMIESLQEIGMEQEIVIGENAERGAETGNQ</sequence>